<dbReference type="InterPro" id="IPR038330">
    <property type="entry name" value="TspO/MBR-related_sf"/>
</dbReference>
<dbReference type="InterPro" id="IPR002938">
    <property type="entry name" value="FAD-bd"/>
</dbReference>
<dbReference type="EMBL" id="FOXP01000005">
    <property type="protein sequence ID" value="SFP67385.1"/>
    <property type="molecule type" value="Genomic_DNA"/>
</dbReference>
<dbReference type="InterPro" id="IPR051704">
    <property type="entry name" value="FAD_aromatic-hydroxylase"/>
</dbReference>
<evidence type="ECO:0000259" key="8">
    <source>
        <dbReference type="Pfam" id="PF01494"/>
    </source>
</evidence>
<dbReference type="RefSeq" id="WP_093332957.1">
    <property type="nucleotide sequence ID" value="NZ_FOXP01000005.1"/>
</dbReference>
<evidence type="ECO:0000313" key="10">
    <source>
        <dbReference type="Proteomes" id="UP000199586"/>
    </source>
</evidence>
<comment type="similarity">
    <text evidence="2">Belongs to the TspO/BZRP family.</text>
</comment>
<keyword evidence="5 7" id="KW-0472">Membrane</keyword>
<dbReference type="FunFam" id="1.20.1260.100:FF:000001">
    <property type="entry name" value="translocator protein 2"/>
    <property type="match status" value="1"/>
</dbReference>
<dbReference type="GO" id="GO:0071949">
    <property type="term" value="F:FAD binding"/>
    <property type="evidence" value="ECO:0007669"/>
    <property type="project" value="InterPro"/>
</dbReference>
<dbReference type="PANTHER" id="PTHR46865:SF2">
    <property type="entry name" value="MONOOXYGENASE"/>
    <property type="match status" value="1"/>
</dbReference>
<reference evidence="9 10" key="1">
    <citation type="submission" date="2016-10" db="EMBL/GenBank/DDBJ databases">
        <authorList>
            <person name="de Groot N.N."/>
        </authorList>
    </citation>
    <scope>NUCLEOTIDE SEQUENCE [LARGE SCALE GENOMIC DNA]</scope>
    <source>
        <strain evidence="9 10">CGMCC 1.9113</strain>
    </source>
</reference>
<dbReference type="STRING" id="634430.SAMN04488241_10568"/>
<feature type="domain" description="FAD-binding" evidence="8">
    <location>
        <begin position="5"/>
        <end position="320"/>
    </location>
</feature>
<feature type="transmembrane region" description="Helical" evidence="7">
    <location>
        <begin position="522"/>
        <end position="542"/>
    </location>
</feature>
<evidence type="ECO:0000256" key="1">
    <source>
        <dbReference type="ARBA" id="ARBA00004141"/>
    </source>
</evidence>
<comment type="subcellular location">
    <subcellularLocation>
        <location evidence="1">Membrane</location>
        <topology evidence="1">Multi-pass membrane protein</topology>
    </subcellularLocation>
</comment>
<gene>
    <name evidence="9" type="ORF">SAMN04488241_10568</name>
</gene>
<sequence>MRPRILVTGASVAGNTAAWWLGQSGFDVTVVERAPAFRDGGQNIDVRGAGREVLRRMGLERAALDRGTGEEGTVWVDAEGRAMASFLTAEGQADGPTAEMEILRGDLARLLYEPAREHATYRFGDHVAAVEQDGEGVSVTFAGGATERYAAVIVAEGVGSTTRQLVFPGENADRWMDLTMAYFTIPRAPDDDRTWRWFHAPGGRSVSLRPDRHGTTRAMLSVQQPPGGEPDWDVDRQKAWLRERFADAGWQSARVLAGMDATDDFYLDVLRQIRMDRWSNGRVVLTGDAAWCATPVAGLGTTLAVTGAYVLAAEMARTADLSAAFAAYDRAMRPMVEDAQGVPKIAPRLMNPHSRTGIRLLHGALAVASRPAVRGLSAKLFGGGAKEPDLSRYDEAARPDPRPDPRPASGAPGALSRPVALGVVALVLGVSALVGRRNAPDPSHPGIRRWYRRLDKPGFTPPDAVFGAVWPVLETGLAVGGYRLLRRPSGAARNTAVGLWLANTAMIGGWTALFFRRKQLGASAAASGAMVASSAAYVATAARVDRPAAATAVPLVAWLGFATLLAERIRRDNPDGGR</sequence>
<dbReference type="CDD" id="cd15904">
    <property type="entry name" value="TSPO_MBR"/>
    <property type="match status" value="1"/>
</dbReference>
<evidence type="ECO:0000256" key="2">
    <source>
        <dbReference type="ARBA" id="ARBA00007524"/>
    </source>
</evidence>
<accession>A0A1I5S9J4</accession>
<dbReference type="SUPFAM" id="SSF51905">
    <property type="entry name" value="FAD/NAD(P)-binding domain"/>
    <property type="match status" value="1"/>
</dbReference>
<evidence type="ECO:0000256" key="5">
    <source>
        <dbReference type="ARBA" id="ARBA00023136"/>
    </source>
</evidence>
<proteinExistence type="inferred from homology"/>
<keyword evidence="10" id="KW-1185">Reference proteome</keyword>
<feature type="transmembrane region" description="Helical" evidence="7">
    <location>
        <begin position="497"/>
        <end position="515"/>
    </location>
</feature>
<dbReference type="Proteomes" id="UP000199586">
    <property type="component" value="Unassembled WGS sequence"/>
</dbReference>
<dbReference type="Gene3D" id="3.30.9.10">
    <property type="entry name" value="D-Amino Acid Oxidase, subunit A, domain 2"/>
    <property type="match status" value="1"/>
</dbReference>
<dbReference type="Pfam" id="PF01494">
    <property type="entry name" value="FAD_binding_3"/>
    <property type="match status" value="1"/>
</dbReference>
<feature type="compositionally biased region" description="Basic and acidic residues" evidence="6">
    <location>
        <begin position="387"/>
        <end position="405"/>
    </location>
</feature>
<dbReference type="InterPro" id="IPR004307">
    <property type="entry name" value="TspO_MBR"/>
</dbReference>
<evidence type="ECO:0000256" key="4">
    <source>
        <dbReference type="ARBA" id="ARBA00022989"/>
    </source>
</evidence>
<feature type="region of interest" description="Disordered" evidence="6">
    <location>
        <begin position="387"/>
        <end position="414"/>
    </location>
</feature>
<dbReference type="GO" id="GO:0016020">
    <property type="term" value="C:membrane"/>
    <property type="evidence" value="ECO:0007669"/>
    <property type="project" value="UniProtKB-SubCell"/>
</dbReference>
<evidence type="ECO:0000313" key="9">
    <source>
        <dbReference type="EMBL" id="SFP67385.1"/>
    </source>
</evidence>
<keyword evidence="4 7" id="KW-1133">Transmembrane helix</keyword>
<name>A0A1I5S9J4_9SPHN</name>
<dbReference type="PRINTS" id="PR00420">
    <property type="entry name" value="RNGMNOXGNASE"/>
</dbReference>
<keyword evidence="3 7" id="KW-0812">Transmembrane</keyword>
<organism evidence="9 10">
    <name type="scientific">Sphingomonas rubra</name>
    <dbReference type="NCBI Taxonomy" id="634430"/>
    <lineage>
        <taxon>Bacteria</taxon>
        <taxon>Pseudomonadati</taxon>
        <taxon>Pseudomonadota</taxon>
        <taxon>Alphaproteobacteria</taxon>
        <taxon>Sphingomonadales</taxon>
        <taxon>Sphingomonadaceae</taxon>
        <taxon>Sphingomonas</taxon>
    </lineage>
</organism>
<evidence type="ECO:0000256" key="6">
    <source>
        <dbReference type="SAM" id="MobiDB-lite"/>
    </source>
</evidence>
<dbReference type="Gene3D" id="3.50.50.60">
    <property type="entry name" value="FAD/NAD(P)-binding domain"/>
    <property type="match status" value="1"/>
</dbReference>
<feature type="transmembrane region" description="Helical" evidence="7">
    <location>
        <begin position="548"/>
        <end position="566"/>
    </location>
</feature>
<dbReference type="Pfam" id="PF03073">
    <property type="entry name" value="TspO_MBR"/>
    <property type="match status" value="1"/>
</dbReference>
<evidence type="ECO:0000256" key="3">
    <source>
        <dbReference type="ARBA" id="ARBA00022692"/>
    </source>
</evidence>
<dbReference type="InterPro" id="IPR036188">
    <property type="entry name" value="FAD/NAD-bd_sf"/>
</dbReference>
<dbReference type="AlphaFoldDB" id="A0A1I5S9J4"/>
<dbReference type="Gene3D" id="1.20.1260.100">
    <property type="entry name" value="TspO/MBR protein"/>
    <property type="match status" value="1"/>
</dbReference>
<dbReference type="PANTHER" id="PTHR46865">
    <property type="entry name" value="OXIDOREDUCTASE-RELATED"/>
    <property type="match status" value="1"/>
</dbReference>
<dbReference type="OrthoDB" id="5499180at2"/>
<evidence type="ECO:0000256" key="7">
    <source>
        <dbReference type="SAM" id="Phobius"/>
    </source>
</evidence>
<protein>
    <submittedName>
        <fullName evidence="9">TspO and MBR related proteins</fullName>
    </submittedName>
</protein>